<reference evidence="2" key="1">
    <citation type="journal article" date="2022" name="G3 (Bethesda)">
        <title>High quality genome of the basidiomycete yeast Dioszegia hungarica PDD-24b-2 isolated from cloud water.</title>
        <authorList>
            <person name="Jarrige D."/>
            <person name="Haridas S."/>
            <person name="Bleykasten-Grosshans C."/>
            <person name="Joly M."/>
            <person name="Nadalig T."/>
            <person name="Sancelme M."/>
            <person name="Vuilleumier S."/>
            <person name="Grigoriev I.V."/>
            <person name="Amato P."/>
            <person name="Bringel F."/>
        </authorList>
    </citation>
    <scope>NUCLEOTIDE SEQUENCE</scope>
    <source>
        <strain evidence="2">PDD-24b-2</strain>
    </source>
</reference>
<dbReference type="InterPro" id="IPR052186">
    <property type="entry name" value="Hydantoin_racemase-like"/>
</dbReference>
<comment type="similarity">
    <text evidence="1">Belongs to the HyuE racemase family.</text>
</comment>
<sequence length="240" mass="24688">MTNPTPHQLLIINPNSSSSITSALHSALSPYPPPQTSLHFWNPTSGPVGISNAATAASSTSACMAELTPGLLEGVDGVLICCFSEHPLISTLSDHLSTLHPDRTIPILGMFHAGVASALLTPMPFGIIATGTGDKPNLVLATANFLGSSSSTRFAGVLTSGLAITELQDGDQARVERGMRETAGRLVDQGAGTIILGCAGMSGMDGWVIDAAKEKGKSVRVVDGARGGVEMLVGMIRASR</sequence>
<dbReference type="AlphaFoldDB" id="A0AA38H1V3"/>
<dbReference type="Gene3D" id="3.40.50.12500">
    <property type="match status" value="1"/>
</dbReference>
<dbReference type="Pfam" id="PF01177">
    <property type="entry name" value="Asp_Glu_race"/>
    <property type="match status" value="1"/>
</dbReference>
<proteinExistence type="inferred from homology"/>
<gene>
    <name evidence="2" type="ORF">MKK02DRAFT_20723</name>
</gene>
<accession>A0AA38H1V3</accession>
<evidence type="ECO:0000313" key="2">
    <source>
        <dbReference type="EMBL" id="KAI9632180.1"/>
    </source>
</evidence>
<organism evidence="2 3">
    <name type="scientific">Dioszegia hungarica</name>
    <dbReference type="NCBI Taxonomy" id="4972"/>
    <lineage>
        <taxon>Eukaryota</taxon>
        <taxon>Fungi</taxon>
        <taxon>Dikarya</taxon>
        <taxon>Basidiomycota</taxon>
        <taxon>Agaricomycotina</taxon>
        <taxon>Tremellomycetes</taxon>
        <taxon>Tremellales</taxon>
        <taxon>Bulleribasidiaceae</taxon>
        <taxon>Dioszegia</taxon>
    </lineage>
</organism>
<keyword evidence="3" id="KW-1185">Reference proteome</keyword>
<dbReference type="RefSeq" id="XP_052941957.1">
    <property type="nucleotide sequence ID" value="XM_053086306.1"/>
</dbReference>
<evidence type="ECO:0000313" key="3">
    <source>
        <dbReference type="Proteomes" id="UP001164286"/>
    </source>
</evidence>
<dbReference type="EMBL" id="JAKWFO010000014">
    <property type="protein sequence ID" value="KAI9632180.1"/>
    <property type="molecule type" value="Genomic_DNA"/>
</dbReference>
<dbReference type="PANTHER" id="PTHR28047">
    <property type="entry name" value="PROTEIN DCG1"/>
    <property type="match status" value="1"/>
</dbReference>
<name>A0AA38H1V3_9TREE</name>
<dbReference type="InterPro" id="IPR053714">
    <property type="entry name" value="Iso_Racemase_Enz_sf"/>
</dbReference>
<comment type="caution">
    <text evidence="2">The sequence shown here is derived from an EMBL/GenBank/DDBJ whole genome shotgun (WGS) entry which is preliminary data.</text>
</comment>
<dbReference type="GO" id="GO:0047661">
    <property type="term" value="F:amino-acid racemase activity"/>
    <property type="evidence" value="ECO:0007669"/>
    <property type="project" value="InterPro"/>
</dbReference>
<evidence type="ECO:0000256" key="1">
    <source>
        <dbReference type="ARBA" id="ARBA00038414"/>
    </source>
</evidence>
<dbReference type="GeneID" id="77725507"/>
<dbReference type="Proteomes" id="UP001164286">
    <property type="component" value="Unassembled WGS sequence"/>
</dbReference>
<protein>
    <submittedName>
        <fullName evidence="2">Asp/Glu/hydantoin racemase</fullName>
    </submittedName>
</protein>
<dbReference type="PANTHER" id="PTHR28047:SF5">
    <property type="entry name" value="PROTEIN DCG1"/>
    <property type="match status" value="1"/>
</dbReference>
<dbReference type="InterPro" id="IPR015942">
    <property type="entry name" value="Asp/Glu/hydantoin_racemase"/>
</dbReference>